<dbReference type="Proteomes" id="UP000614601">
    <property type="component" value="Unassembled WGS sequence"/>
</dbReference>
<dbReference type="GO" id="GO:0032259">
    <property type="term" value="P:methylation"/>
    <property type="evidence" value="ECO:0007669"/>
    <property type="project" value="UniProtKB-KW"/>
</dbReference>
<dbReference type="AlphaFoldDB" id="A0A811JUF4"/>
<evidence type="ECO:0000259" key="10">
    <source>
        <dbReference type="PROSITE" id="PS50868"/>
    </source>
</evidence>
<dbReference type="PANTHER" id="PTHR22884">
    <property type="entry name" value="SET DOMAIN PROTEINS"/>
    <property type="match status" value="1"/>
</dbReference>
<dbReference type="SMART" id="SM00570">
    <property type="entry name" value="AWS"/>
    <property type="match status" value="1"/>
</dbReference>
<dbReference type="GO" id="GO:0046975">
    <property type="term" value="F:histone H3K36 methyltransferase activity"/>
    <property type="evidence" value="ECO:0007669"/>
    <property type="project" value="InterPro"/>
</dbReference>
<dbReference type="PROSITE" id="PS50868">
    <property type="entry name" value="POST_SET"/>
    <property type="match status" value="1"/>
</dbReference>
<dbReference type="SMART" id="SM00317">
    <property type="entry name" value="SET"/>
    <property type="match status" value="1"/>
</dbReference>
<evidence type="ECO:0000256" key="5">
    <source>
        <dbReference type="ARBA" id="ARBA00022679"/>
    </source>
</evidence>
<evidence type="ECO:0000313" key="12">
    <source>
        <dbReference type="EMBL" id="CAD5206739.1"/>
    </source>
</evidence>
<dbReference type="GO" id="GO:0005694">
    <property type="term" value="C:chromosome"/>
    <property type="evidence" value="ECO:0007669"/>
    <property type="project" value="UniProtKB-SubCell"/>
</dbReference>
<dbReference type="InterPro" id="IPR050777">
    <property type="entry name" value="SET2_Histone-Lys_MeTrsfase"/>
</dbReference>
<evidence type="ECO:0000256" key="1">
    <source>
        <dbReference type="ARBA" id="ARBA00004123"/>
    </source>
</evidence>
<name>A0A811JUF4_9BILA</name>
<dbReference type="InterPro" id="IPR006560">
    <property type="entry name" value="AWS_dom"/>
</dbReference>
<accession>A0A811JUF4</accession>
<keyword evidence="13" id="KW-1185">Reference proteome</keyword>
<feature type="compositionally biased region" description="Acidic residues" evidence="8">
    <location>
        <begin position="119"/>
        <end position="135"/>
    </location>
</feature>
<reference evidence="12" key="1">
    <citation type="submission" date="2020-09" db="EMBL/GenBank/DDBJ databases">
        <authorList>
            <person name="Kikuchi T."/>
        </authorList>
    </citation>
    <scope>NUCLEOTIDE SEQUENCE</scope>
    <source>
        <strain evidence="12">SH1</strain>
    </source>
</reference>
<dbReference type="PROSITE" id="PS50280">
    <property type="entry name" value="SET"/>
    <property type="match status" value="1"/>
</dbReference>
<feature type="region of interest" description="Disordered" evidence="8">
    <location>
        <begin position="434"/>
        <end position="475"/>
    </location>
</feature>
<organism evidence="12 13">
    <name type="scientific">Bursaphelenchus okinawaensis</name>
    <dbReference type="NCBI Taxonomy" id="465554"/>
    <lineage>
        <taxon>Eukaryota</taxon>
        <taxon>Metazoa</taxon>
        <taxon>Ecdysozoa</taxon>
        <taxon>Nematoda</taxon>
        <taxon>Chromadorea</taxon>
        <taxon>Rhabditida</taxon>
        <taxon>Tylenchina</taxon>
        <taxon>Tylenchomorpha</taxon>
        <taxon>Aphelenchoidea</taxon>
        <taxon>Aphelenchoididae</taxon>
        <taxon>Bursaphelenchus</taxon>
    </lineage>
</organism>
<evidence type="ECO:0000256" key="4">
    <source>
        <dbReference type="ARBA" id="ARBA00022603"/>
    </source>
</evidence>
<evidence type="ECO:0000256" key="6">
    <source>
        <dbReference type="ARBA" id="ARBA00022691"/>
    </source>
</evidence>
<evidence type="ECO:0000259" key="11">
    <source>
        <dbReference type="PROSITE" id="PS51215"/>
    </source>
</evidence>
<comment type="caution">
    <text evidence="12">The sequence shown here is derived from an EMBL/GenBank/DDBJ whole genome shotgun (WGS) entry which is preliminary data.</text>
</comment>
<sequence>MVQVKRGRKPKAVKDNIKRTALAASHINDVDEMAAKKPCTSNDLSYYEEEILSKITEKYSLPNQSKRALFLDETDGKYVILREDHDENDVITEICIAINEGEVPKNAGKIIEIDTDRITEEDEDSDSCERDEEQEDALLKELASSEFKTEDEDTPLLNDSGLVLSESNTESVEEEVEKVEVPIPAEAQLEPIAEKVQPKATLPDFKPISDCKLRCDADYVLINDRPDKCLCNYTEEEMKQGKACSSEQCLNRAMRYECPLKCPSGEYCRNRRFQNKEYAKIEPFFAGAKGWGIRALENIPSGSFIIEYVGEIIDSHQCRRRSRKYASDPNHKHHYLMSLTSDTFIDATRKGNISRFVNHSCDPNAATDKWTINRRTRIGFFSIKEITAGQEIVFDYNFERFGKTAQKCYCGAHNCRGYISGKQDAADTIIEEEEEDLISETDSDEEDKSIESSDEEEDDDDDFVQPAPPPLSLPNKVSTVVSKARLAEQKAIALEKRILSQFAKWIENNQLYHNLEHFKRRLTELNFPGSAKQCIKFINDFDDNTMKKFSERNAMDAIWYLSTTYFENRINASQFSVVLMVTNILLRVTLKSQQQVKECTRKLFTEFLKVVDKFCSVSEENVQQDDDDIADIINIVVSRVDQVDPDTLNMAAQIKGNIYRLYEDWSYLPKEEYRIPKKLKPVIKQERRSKWEPAPQVPAEPPQHDPIILANSSSELFVKKEMDDRKSGMSISFPAIPGATTVVHLGSGTDQTFISPMPMYSMYPPHPTYSFMHPTLSGLPVPQYIPPPAPPILPNMPPFISSLPSTVNQTDIKPPQLIIPLTLKLTKPPLNSVNARHLHKPMTRHRYLKIARKSIICTIS</sequence>
<feature type="domain" description="Post-SET" evidence="10">
    <location>
        <begin position="404"/>
        <end position="420"/>
    </location>
</feature>
<evidence type="ECO:0000313" key="13">
    <source>
        <dbReference type="Proteomes" id="UP000614601"/>
    </source>
</evidence>
<feature type="domain" description="SET" evidence="9">
    <location>
        <begin position="279"/>
        <end position="397"/>
    </location>
</feature>
<feature type="compositionally biased region" description="Acidic residues" evidence="8">
    <location>
        <begin position="434"/>
        <end position="463"/>
    </location>
</feature>
<dbReference type="Pfam" id="PF17907">
    <property type="entry name" value="AWS"/>
    <property type="match status" value="1"/>
</dbReference>
<dbReference type="SMART" id="SM00508">
    <property type="entry name" value="PostSET"/>
    <property type="match status" value="1"/>
</dbReference>
<dbReference type="GO" id="GO:0005634">
    <property type="term" value="C:nucleus"/>
    <property type="evidence" value="ECO:0007669"/>
    <property type="project" value="UniProtKB-SubCell"/>
</dbReference>
<dbReference type="SUPFAM" id="SSF82199">
    <property type="entry name" value="SET domain"/>
    <property type="match status" value="1"/>
</dbReference>
<evidence type="ECO:0000259" key="9">
    <source>
        <dbReference type="PROSITE" id="PS50280"/>
    </source>
</evidence>
<dbReference type="InterPro" id="IPR003616">
    <property type="entry name" value="Post-SET_dom"/>
</dbReference>
<evidence type="ECO:0000256" key="7">
    <source>
        <dbReference type="ARBA" id="ARBA00023242"/>
    </source>
</evidence>
<dbReference type="InterPro" id="IPR001214">
    <property type="entry name" value="SET_dom"/>
</dbReference>
<proteinExistence type="predicted"/>
<dbReference type="InterPro" id="IPR046341">
    <property type="entry name" value="SET_dom_sf"/>
</dbReference>
<keyword evidence="4" id="KW-0489">Methyltransferase</keyword>
<gene>
    <name evidence="12" type="ORF">BOKJ2_LOCUS1423</name>
</gene>
<feature type="region of interest" description="Disordered" evidence="8">
    <location>
        <begin position="686"/>
        <end position="706"/>
    </location>
</feature>
<comment type="subcellular location">
    <subcellularLocation>
        <location evidence="2">Chromosome</location>
    </subcellularLocation>
    <subcellularLocation>
        <location evidence="1">Nucleus</location>
    </subcellularLocation>
</comment>
<protein>
    <recommendedName>
        <fullName evidence="14">Histone-lysine N-methyltransferase</fullName>
    </recommendedName>
</protein>
<keyword evidence="3" id="KW-0158">Chromosome</keyword>
<feature type="region of interest" description="Disordered" evidence="8">
    <location>
        <begin position="116"/>
        <end position="135"/>
    </location>
</feature>
<evidence type="ECO:0000256" key="2">
    <source>
        <dbReference type="ARBA" id="ARBA00004286"/>
    </source>
</evidence>
<dbReference type="CDD" id="cd19172">
    <property type="entry name" value="SET_SETD2"/>
    <property type="match status" value="1"/>
</dbReference>
<dbReference type="InterPro" id="IPR044437">
    <property type="entry name" value="SETD2/Set2_SET"/>
</dbReference>
<dbReference type="EMBL" id="CAJFDH010000001">
    <property type="protein sequence ID" value="CAD5206739.1"/>
    <property type="molecule type" value="Genomic_DNA"/>
</dbReference>
<feature type="domain" description="AWS" evidence="11">
    <location>
        <begin position="224"/>
        <end position="277"/>
    </location>
</feature>
<keyword evidence="7" id="KW-0539">Nucleus</keyword>
<dbReference type="Gene3D" id="2.170.270.10">
    <property type="entry name" value="SET domain"/>
    <property type="match status" value="1"/>
</dbReference>
<keyword evidence="5" id="KW-0808">Transferase</keyword>
<evidence type="ECO:0008006" key="14">
    <source>
        <dbReference type="Google" id="ProtNLM"/>
    </source>
</evidence>
<dbReference type="PROSITE" id="PS51215">
    <property type="entry name" value="AWS"/>
    <property type="match status" value="1"/>
</dbReference>
<evidence type="ECO:0000256" key="8">
    <source>
        <dbReference type="SAM" id="MobiDB-lite"/>
    </source>
</evidence>
<evidence type="ECO:0000256" key="3">
    <source>
        <dbReference type="ARBA" id="ARBA00022454"/>
    </source>
</evidence>
<dbReference type="Proteomes" id="UP000783686">
    <property type="component" value="Unassembled WGS sequence"/>
</dbReference>
<dbReference type="EMBL" id="CAJFCW020000001">
    <property type="protein sequence ID" value="CAG9082954.1"/>
    <property type="molecule type" value="Genomic_DNA"/>
</dbReference>
<dbReference type="Pfam" id="PF00856">
    <property type="entry name" value="SET"/>
    <property type="match status" value="1"/>
</dbReference>
<dbReference type="OrthoDB" id="5838894at2759"/>
<keyword evidence="6" id="KW-0949">S-adenosyl-L-methionine</keyword>